<feature type="transmembrane region" description="Helical" evidence="1">
    <location>
        <begin position="40"/>
        <end position="56"/>
    </location>
</feature>
<evidence type="ECO:0000256" key="1">
    <source>
        <dbReference type="SAM" id="Phobius"/>
    </source>
</evidence>
<dbReference type="Proteomes" id="UP000252707">
    <property type="component" value="Unassembled WGS sequence"/>
</dbReference>
<proteinExistence type="predicted"/>
<reference evidence="2 3" key="1">
    <citation type="submission" date="2018-07" db="EMBL/GenBank/DDBJ databases">
        <title>Genomic Encyclopedia of Type Strains, Phase IV (KMG-IV): sequencing the most valuable type-strain genomes for metagenomic binning, comparative biology and taxonomic classification.</title>
        <authorList>
            <person name="Goeker M."/>
        </authorList>
    </citation>
    <scope>NUCLEOTIDE SEQUENCE [LARGE SCALE GENOMIC DNA]</scope>
    <source>
        <strain evidence="2 3">DSM 26407</strain>
    </source>
</reference>
<gene>
    <name evidence="2" type="ORF">DFQ59_10775</name>
</gene>
<evidence type="ECO:0000313" key="3">
    <source>
        <dbReference type="Proteomes" id="UP000252707"/>
    </source>
</evidence>
<evidence type="ECO:0000313" key="2">
    <source>
        <dbReference type="EMBL" id="RCX28331.1"/>
    </source>
</evidence>
<dbReference type="EMBL" id="QPJY01000007">
    <property type="protein sequence ID" value="RCX28331.1"/>
    <property type="molecule type" value="Genomic_DNA"/>
</dbReference>
<dbReference type="AlphaFoldDB" id="A0A369C446"/>
<keyword evidence="3" id="KW-1185">Reference proteome</keyword>
<organism evidence="2 3">
    <name type="scientific">Thioalbus denitrificans</name>
    <dbReference type="NCBI Taxonomy" id="547122"/>
    <lineage>
        <taxon>Bacteria</taxon>
        <taxon>Pseudomonadati</taxon>
        <taxon>Pseudomonadota</taxon>
        <taxon>Gammaproteobacteria</taxon>
        <taxon>Chromatiales</taxon>
        <taxon>Ectothiorhodospiraceae</taxon>
        <taxon>Thioalbus</taxon>
    </lineage>
</organism>
<protein>
    <submittedName>
        <fullName evidence="2">Uncharacterized protein</fullName>
    </submittedName>
</protein>
<keyword evidence="1" id="KW-0472">Membrane</keyword>
<dbReference type="RefSeq" id="WP_147275254.1">
    <property type="nucleotide sequence ID" value="NZ_QPJY01000007.1"/>
</dbReference>
<name>A0A369C446_9GAMM</name>
<comment type="caution">
    <text evidence="2">The sequence shown here is derived from an EMBL/GenBank/DDBJ whole genome shotgun (WGS) entry which is preliminary data.</text>
</comment>
<keyword evidence="1" id="KW-1133">Transmembrane helix</keyword>
<sequence length="76" mass="8363">MTVAPSPFNGVKVELGIALLLGLLLWLVHERLVSGTPGQLLLLLGYGWLAAGWLFWRTRGVLRRQRAAAAEPDREA</sequence>
<keyword evidence="1" id="KW-0812">Transmembrane</keyword>
<feature type="transmembrane region" description="Helical" evidence="1">
    <location>
        <begin position="12"/>
        <end position="28"/>
    </location>
</feature>
<accession>A0A369C446</accession>